<dbReference type="Pfam" id="PF07690">
    <property type="entry name" value="MFS_1"/>
    <property type="match status" value="1"/>
</dbReference>
<feature type="transmembrane region" description="Helical" evidence="11">
    <location>
        <begin position="409"/>
        <end position="427"/>
    </location>
</feature>
<comment type="similarity">
    <text evidence="3">Belongs to the major facilitator superfamily. FHS transporter (TC 2.A.1.7) family.</text>
</comment>
<dbReference type="OrthoDB" id="9786665at2"/>
<dbReference type="NCBIfam" id="TIGR00885">
    <property type="entry name" value="fucP"/>
    <property type="match status" value="1"/>
</dbReference>
<dbReference type="InterPro" id="IPR011701">
    <property type="entry name" value="MFS"/>
</dbReference>
<dbReference type="PROSITE" id="PS50850">
    <property type="entry name" value="MFS"/>
    <property type="match status" value="1"/>
</dbReference>
<evidence type="ECO:0000259" key="12">
    <source>
        <dbReference type="PROSITE" id="PS50850"/>
    </source>
</evidence>
<comment type="function">
    <text evidence="1">Intake of glucose and galactose.</text>
</comment>
<proteinExistence type="inferred from homology"/>
<feature type="transmembrane region" description="Helical" evidence="11">
    <location>
        <begin position="292"/>
        <end position="311"/>
    </location>
</feature>
<dbReference type="GO" id="GO:0015535">
    <property type="term" value="F:fucose:proton symporter activity"/>
    <property type="evidence" value="ECO:0007669"/>
    <property type="project" value="InterPro"/>
</dbReference>
<dbReference type="AlphaFoldDB" id="A0A5B8UH11"/>
<feature type="transmembrane region" description="Helical" evidence="11">
    <location>
        <begin position="382"/>
        <end position="403"/>
    </location>
</feature>
<protein>
    <submittedName>
        <fullName evidence="13">L-fucose:H+ symporter permease</fullName>
    </submittedName>
</protein>
<feature type="transmembrane region" description="Helical" evidence="11">
    <location>
        <begin position="257"/>
        <end position="280"/>
    </location>
</feature>
<accession>A0A5B8UH11</accession>
<feature type="transmembrane region" description="Helical" evidence="11">
    <location>
        <begin position="26"/>
        <end position="44"/>
    </location>
</feature>
<keyword evidence="9 11" id="KW-1133">Transmembrane helix</keyword>
<gene>
    <name evidence="13" type="primary">fucP</name>
    <name evidence="13" type="ORF">FSB75_07020</name>
</gene>
<dbReference type="NCBIfam" id="TIGR01272">
    <property type="entry name" value="gluP"/>
    <property type="match status" value="1"/>
</dbReference>
<keyword evidence="10 11" id="KW-0472">Membrane</keyword>
<dbReference type="PANTHER" id="PTHR43702">
    <property type="entry name" value="L-FUCOSE-PROTON SYMPORTER"/>
    <property type="match status" value="1"/>
</dbReference>
<dbReference type="CDD" id="cd17394">
    <property type="entry name" value="MFS_FucP_like"/>
    <property type="match status" value="1"/>
</dbReference>
<dbReference type="KEGG" id="fgg:FSB75_07020"/>
<comment type="subcellular location">
    <subcellularLocation>
        <location evidence="2">Cell inner membrane</location>
        <topology evidence="2">Multi-pass membrane protein</topology>
    </subcellularLocation>
</comment>
<feature type="transmembrane region" description="Helical" evidence="11">
    <location>
        <begin position="158"/>
        <end position="180"/>
    </location>
</feature>
<feature type="domain" description="Major facilitator superfamily (MFS) profile" evidence="12">
    <location>
        <begin position="30"/>
        <end position="433"/>
    </location>
</feature>
<dbReference type="InterPro" id="IPR036259">
    <property type="entry name" value="MFS_trans_sf"/>
</dbReference>
<reference evidence="13 14" key="1">
    <citation type="journal article" date="2015" name="Int. J. Syst. Evol. Microbiol.">
        <title>Flavisolibacter ginsenosidimutans sp. nov., with ginsenoside-converting activity isolated from soil used for cultivating ginseng.</title>
        <authorList>
            <person name="Zhao Y."/>
            <person name="Liu Q."/>
            <person name="Kang M.S."/>
            <person name="Jin F."/>
            <person name="Yu H."/>
            <person name="Im W.T."/>
        </authorList>
    </citation>
    <scope>NUCLEOTIDE SEQUENCE [LARGE SCALE GENOMIC DNA]</scope>
    <source>
        <strain evidence="13 14">Gsoil 636</strain>
    </source>
</reference>
<dbReference type="Gene3D" id="1.20.1250.20">
    <property type="entry name" value="MFS general substrate transporter like domains"/>
    <property type="match status" value="2"/>
</dbReference>
<dbReference type="InterPro" id="IPR005275">
    <property type="entry name" value="Lfuc_symporter_FucP"/>
</dbReference>
<name>A0A5B8UH11_9BACT</name>
<dbReference type="InterPro" id="IPR020846">
    <property type="entry name" value="MFS_dom"/>
</dbReference>
<sequence>MAQLPIETVSQAVTNSSNGNATNKKLYLIPFILVISLFFLWGMVHNLDSILIPHLKKACELNNRQSTLIDTAVYLAYFLMAIPAGMLVKKWGYKKGIIGGLCVAAAGALLFYPAANARSFELFLFALFIIGCGIATLETAANPYAAVLGPQESAGIRLNLAAAFNGSAAFVAAIVGRTFILSGIEKTKNELASMSPEAKLAYLNTESSAVKIPYLVLAGGFVLVAVLFSLFHFPEVKSESKSAKLSQFAKAFRHKHLTWAVIAQFFYVGAQVCITSFFIRMAKQGGGIDEKAAAAFLGVYGFLFMGGRFIGTFFLKFIKQQKLLLIYAVICTALCATAILIDGKLAVYALCGLGFFVSIMFPTIFSLGIVDLGEDTKIGSSLLIMSIIGGAIFPYIMGTIIDLSGDKIQPGYIVPLLCFLVIIYFSLKGYKPREHEKPVVLS</sequence>
<dbReference type="PANTHER" id="PTHR43702:SF3">
    <property type="entry name" value="PROTEIN TSGA"/>
    <property type="match status" value="1"/>
</dbReference>
<keyword evidence="14" id="KW-1185">Reference proteome</keyword>
<feature type="transmembrane region" description="Helical" evidence="11">
    <location>
        <begin position="96"/>
        <end position="114"/>
    </location>
</feature>
<dbReference type="GO" id="GO:0005886">
    <property type="term" value="C:plasma membrane"/>
    <property type="evidence" value="ECO:0007669"/>
    <property type="project" value="UniProtKB-SubCell"/>
</dbReference>
<evidence type="ECO:0000256" key="6">
    <source>
        <dbReference type="ARBA" id="ARBA00022519"/>
    </source>
</evidence>
<evidence type="ECO:0000256" key="2">
    <source>
        <dbReference type="ARBA" id="ARBA00004429"/>
    </source>
</evidence>
<feature type="transmembrane region" description="Helical" evidence="11">
    <location>
        <begin position="323"/>
        <end position="341"/>
    </location>
</feature>
<dbReference type="GO" id="GO:0005354">
    <property type="term" value="F:galactose transmembrane transporter activity"/>
    <property type="evidence" value="ECO:0007669"/>
    <property type="project" value="InterPro"/>
</dbReference>
<dbReference type="InterPro" id="IPR005964">
    <property type="entry name" value="Glc/Gal_transptr_bac"/>
</dbReference>
<evidence type="ECO:0000256" key="1">
    <source>
        <dbReference type="ARBA" id="ARBA00003321"/>
    </source>
</evidence>
<evidence type="ECO:0000256" key="3">
    <source>
        <dbReference type="ARBA" id="ARBA00009120"/>
    </source>
</evidence>
<evidence type="ECO:0000256" key="4">
    <source>
        <dbReference type="ARBA" id="ARBA00022448"/>
    </source>
</evidence>
<evidence type="ECO:0000256" key="10">
    <source>
        <dbReference type="ARBA" id="ARBA00023136"/>
    </source>
</evidence>
<keyword evidence="8 11" id="KW-0812">Transmembrane</keyword>
<dbReference type="Proteomes" id="UP000321204">
    <property type="component" value="Chromosome"/>
</dbReference>
<evidence type="ECO:0000256" key="8">
    <source>
        <dbReference type="ARBA" id="ARBA00022692"/>
    </source>
</evidence>
<keyword evidence="6" id="KW-0997">Cell inner membrane</keyword>
<evidence type="ECO:0000313" key="14">
    <source>
        <dbReference type="Proteomes" id="UP000321204"/>
    </source>
</evidence>
<dbReference type="InterPro" id="IPR050375">
    <property type="entry name" value="MFS_TsgA-like"/>
</dbReference>
<evidence type="ECO:0000256" key="11">
    <source>
        <dbReference type="SAM" id="Phobius"/>
    </source>
</evidence>
<keyword evidence="5" id="KW-1003">Cell membrane</keyword>
<organism evidence="13 14">
    <name type="scientific">Flavisolibacter ginsenosidimutans</name>
    <dbReference type="NCBI Taxonomy" id="661481"/>
    <lineage>
        <taxon>Bacteria</taxon>
        <taxon>Pseudomonadati</taxon>
        <taxon>Bacteroidota</taxon>
        <taxon>Chitinophagia</taxon>
        <taxon>Chitinophagales</taxon>
        <taxon>Chitinophagaceae</taxon>
        <taxon>Flavisolibacter</taxon>
    </lineage>
</organism>
<dbReference type="GO" id="GO:0055056">
    <property type="term" value="F:D-glucose transmembrane transporter activity"/>
    <property type="evidence" value="ECO:0007669"/>
    <property type="project" value="InterPro"/>
</dbReference>
<feature type="transmembrane region" description="Helical" evidence="11">
    <location>
        <begin position="212"/>
        <end position="236"/>
    </location>
</feature>
<keyword evidence="7" id="KW-0762">Sugar transport</keyword>
<evidence type="ECO:0000313" key="13">
    <source>
        <dbReference type="EMBL" id="QEC55655.1"/>
    </source>
</evidence>
<evidence type="ECO:0000256" key="5">
    <source>
        <dbReference type="ARBA" id="ARBA00022475"/>
    </source>
</evidence>
<keyword evidence="4" id="KW-0813">Transport</keyword>
<dbReference type="RefSeq" id="WP_146784770.1">
    <property type="nucleotide sequence ID" value="NZ_BAABIO010000002.1"/>
</dbReference>
<dbReference type="SUPFAM" id="SSF103473">
    <property type="entry name" value="MFS general substrate transporter"/>
    <property type="match status" value="1"/>
</dbReference>
<feature type="transmembrane region" description="Helical" evidence="11">
    <location>
        <begin position="71"/>
        <end position="89"/>
    </location>
</feature>
<dbReference type="GO" id="GO:1904659">
    <property type="term" value="P:D-glucose transmembrane transport"/>
    <property type="evidence" value="ECO:0007669"/>
    <property type="project" value="InterPro"/>
</dbReference>
<dbReference type="EMBL" id="CP042433">
    <property type="protein sequence ID" value="QEC55655.1"/>
    <property type="molecule type" value="Genomic_DNA"/>
</dbReference>
<evidence type="ECO:0000256" key="9">
    <source>
        <dbReference type="ARBA" id="ARBA00022989"/>
    </source>
</evidence>
<feature type="transmembrane region" description="Helical" evidence="11">
    <location>
        <begin position="347"/>
        <end position="370"/>
    </location>
</feature>
<feature type="transmembrane region" description="Helical" evidence="11">
    <location>
        <begin position="120"/>
        <end position="137"/>
    </location>
</feature>
<evidence type="ECO:0000256" key="7">
    <source>
        <dbReference type="ARBA" id="ARBA00022597"/>
    </source>
</evidence>